<dbReference type="Proteomes" id="UP000008311">
    <property type="component" value="Unassembled WGS sequence"/>
</dbReference>
<dbReference type="STRING" id="3988.B9SAB3"/>
<sequence>MNLSFTQWLAERSLCTLSWCSSRRPTFAHSFLSARGFLEQDSFFLADLGELVGMDGGRNVSCPPHLFYANDLLIFFRETKSNVEIIHKVFDSYGMILGQRVNLDKSEVLLSKSIPLRRALALRFLTVMRLDSFPLVYLGVLNFQGAPKAKWLKATMDNILVKFDNWKGRTLFMAGRLALINSVIFASLLHTFMMYRWPSSLLKSIEKAIRNFLWTGSVSYKKLVTVKWGHCCKPISEGGIGLKRLDVLNRTMLCRIAWKFYSNDSFVYRFLRSRYLVASGVPRSSLVWPSIRELYSKLQATSQ</sequence>
<keyword evidence="3" id="KW-1185">Reference proteome</keyword>
<dbReference type="EMBL" id="EQ973903">
    <property type="protein sequence ID" value="EEF39443.1"/>
    <property type="molecule type" value="Genomic_DNA"/>
</dbReference>
<feature type="transmembrane region" description="Helical" evidence="1">
    <location>
        <begin position="173"/>
        <end position="195"/>
    </location>
</feature>
<organism evidence="2 3">
    <name type="scientific">Ricinus communis</name>
    <name type="common">Castor bean</name>
    <dbReference type="NCBI Taxonomy" id="3988"/>
    <lineage>
        <taxon>Eukaryota</taxon>
        <taxon>Viridiplantae</taxon>
        <taxon>Streptophyta</taxon>
        <taxon>Embryophyta</taxon>
        <taxon>Tracheophyta</taxon>
        <taxon>Spermatophyta</taxon>
        <taxon>Magnoliopsida</taxon>
        <taxon>eudicotyledons</taxon>
        <taxon>Gunneridae</taxon>
        <taxon>Pentapetalae</taxon>
        <taxon>rosids</taxon>
        <taxon>fabids</taxon>
        <taxon>Malpighiales</taxon>
        <taxon>Euphorbiaceae</taxon>
        <taxon>Acalyphoideae</taxon>
        <taxon>Acalypheae</taxon>
        <taxon>Ricinus</taxon>
    </lineage>
</organism>
<evidence type="ECO:0000313" key="2">
    <source>
        <dbReference type="EMBL" id="EEF39443.1"/>
    </source>
</evidence>
<keyword evidence="1" id="KW-0812">Transmembrane</keyword>
<evidence type="ECO:0000256" key="1">
    <source>
        <dbReference type="SAM" id="Phobius"/>
    </source>
</evidence>
<gene>
    <name evidence="2" type="ORF">RCOM_1236810</name>
</gene>
<dbReference type="AlphaFoldDB" id="B9SAB3"/>
<protein>
    <recommendedName>
        <fullName evidence="4">Reverse transcriptase domain-containing protein</fullName>
    </recommendedName>
</protein>
<dbReference type="PANTHER" id="PTHR33116:SF78">
    <property type="entry name" value="OS12G0587133 PROTEIN"/>
    <property type="match status" value="1"/>
</dbReference>
<proteinExistence type="predicted"/>
<dbReference type="InParanoid" id="B9SAB3"/>
<evidence type="ECO:0008006" key="4">
    <source>
        <dbReference type="Google" id="ProtNLM"/>
    </source>
</evidence>
<dbReference type="PANTHER" id="PTHR33116">
    <property type="entry name" value="REVERSE TRANSCRIPTASE ZINC-BINDING DOMAIN-CONTAINING PROTEIN-RELATED-RELATED"/>
    <property type="match status" value="1"/>
</dbReference>
<dbReference type="eggNOG" id="KOG1075">
    <property type="taxonomic scope" value="Eukaryota"/>
</dbReference>
<accession>B9SAB3</accession>
<reference evidence="3" key="1">
    <citation type="journal article" date="2010" name="Nat. Biotechnol.">
        <title>Draft genome sequence of the oilseed species Ricinus communis.</title>
        <authorList>
            <person name="Chan A.P."/>
            <person name="Crabtree J."/>
            <person name="Zhao Q."/>
            <person name="Lorenzi H."/>
            <person name="Orvis J."/>
            <person name="Puiu D."/>
            <person name="Melake-Berhan A."/>
            <person name="Jones K.M."/>
            <person name="Redman J."/>
            <person name="Chen G."/>
            <person name="Cahoon E.B."/>
            <person name="Gedil M."/>
            <person name="Stanke M."/>
            <person name="Haas B.J."/>
            <person name="Wortman J.R."/>
            <person name="Fraser-Liggett C.M."/>
            <person name="Ravel J."/>
            <person name="Rabinowicz P.D."/>
        </authorList>
    </citation>
    <scope>NUCLEOTIDE SEQUENCE [LARGE SCALE GENOMIC DNA]</scope>
    <source>
        <strain evidence="3">cv. Hale</strain>
    </source>
</reference>
<keyword evidence="1" id="KW-1133">Transmembrane helix</keyword>
<evidence type="ECO:0000313" key="3">
    <source>
        <dbReference type="Proteomes" id="UP000008311"/>
    </source>
</evidence>
<keyword evidence="1" id="KW-0472">Membrane</keyword>
<name>B9SAB3_RICCO</name>